<dbReference type="PROSITE" id="PS51191">
    <property type="entry name" value="FEMABX"/>
    <property type="match status" value="1"/>
</dbReference>
<evidence type="ECO:0000256" key="6">
    <source>
        <dbReference type="ARBA" id="ARBA00023316"/>
    </source>
</evidence>
<evidence type="ECO:0000256" key="1">
    <source>
        <dbReference type="ARBA" id="ARBA00009943"/>
    </source>
</evidence>
<evidence type="ECO:0000256" key="5">
    <source>
        <dbReference type="ARBA" id="ARBA00023315"/>
    </source>
</evidence>
<dbReference type="Proteomes" id="UP000246018">
    <property type="component" value="Unassembled WGS sequence"/>
</dbReference>
<evidence type="ECO:0000256" key="4">
    <source>
        <dbReference type="ARBA" id="ARBA00022984"/>
    </source>
</evidence>
<protein>
    <submittedName>
        <fullName evidence="7">Peptidoglycan bridge formation protein FemAB</fullName>
    </submittedName>
</protein>
<dbReference type="SUPFAM" id="SSF55729">
    <property type="entry name" value="Acyl-CoA N-acyltransferases (Nat)"/>
    <property type="match status" value="2"/>
</dbReference>
<keyword evidence="4" id="KW-0573">Peptidoglycan synthesis</keyword>
<dbReference type="GO" id="GO:0016755">
    <property type="term" value="F:aminoacyltransferase activity"/>
    <property type="evidence" value="ECO:0007669"/>
    <property type="project" value="InterPro"/>
</dbReference>
<comment type="caution">
    <text evidence="7">The sequence shown here is derived from an EMBL/GenBank/DDBJ whole genome shotgun (WGS) entry which is preliminary data.</text>
</comment>
<gene>
    <name evidence="7" type="ORF">DDE18_00435</name>
</gene>
<dbReference type="PANTHER" id="PTHR36174">
    <property type="entry name" value="LIPID II:GLYCINE GLYCYLTRANSFERASE"/>
    <property type="match status" value="1"/>
</dbReference>
<dbReference type="Gene3D" id="3.40.630.30">
    <property type="match status" value="2"/>
</dbReference>
<dbReference type="Pfam" id="PF02388">
    <property type="entry name" value="FemAB"/>
    <property type="match status" value="2"/>
</dbReference>
<dbReference type="AlphaFoldDB" id="A0A2T8FEM4"/>
<reference evidence="7 8" key="1">
    <citation type="submission" date="2018-04" db="EMBL/GenBank/DDBJ databases">
        <title>Genome of Nocardioides gansuensis WSJ-1.</title>
        <authorList>
            <person name="Wu S."/>
            <person name="Wang G."/>
        </authorList>
    </citation>
    <scope>NUCLEOTIDE SEQUENCE [LARGE SCALE GENOMIC DNA]</scope>
    <source>
        <strain evidence="7 8">WSJ-1</strain>
    </source>
</reference>
<dbReference type="EMBL" id="QDGZ01000001">
    <property type="protein sequence ID" value="PVG84147.1"/>
    <property type="molecule type" value="Genomic_DNA"/>
</dbReference>
<dbReference type="OrthoDB" id="9793335at2"/>
<keyword evidence="8" id="KW-1185">Reference proteome</keyword>
<dbReference type="GO" id="GO:0071555">
    <property type="term" value="P:cell wall organization"/>
    <property type="evidence" value="ECO:0007669"/>
    <property type="project" value="UniProtKB-KW"/>
</dbReference>
<proteinExistence type="inferred from homology"/>
<sequence>MTTPLTVRAISVDEHRDFIASQSSASFLQTPAWAAVKPGWRAESLGWFSGERLVGGALVLYRQLPKVRRYLAYLPEGPVIDWESDDLAAWLAPMAAHLEARGAFAVRMGPPVVTRRWSAEQVKAGVADEAVRRLGDVPPLERTRTGAAVAAQLHELGWRPQAVEGGFAAGQPQFNFVIPLVDEDGKPRSEDDVLKGMNQLWRRNIKKADKEGVHVTRGTRDDLADFHALYAHTAERDHFTPRPLSYFQTMYDALSAEAEGRISLWLARHGGDLVASTIGIRVGTHAWYSYGASSTEKREVRGSNAIQWAMIRDALAQGAEVYDLRGITETLDADDPHVGLIQFKVGTGGEAMEYVGEWDLPLNRALYKAFEVYMKRRS</sequence>
<dbReference type="GO" id="GO:0008360">
    <property type="term" value="P:regulation of cell shape"/>
    <property type="evidence" value="ECO:0007669"/>
    <property type="project" value="UniProtKB-KW"/>
</dbReference>
<dbReference type="InterPro" id="IPR003447">
    <property type="entry name" value="FEMABX"/>
</dbReference>
<name>A0A2T8FEM4_9ACTN</name>
<evidence type="ECO:0000256" key="2">
    <source>
        <dbReference type="ARBA" id="ARBA00022679"/>
    </source>
</evidence>
<comment type="similarity">
    <text evidence="1">Belongs to the FemABX family.</text>
</comment>
<organism evidence="7 8">
    <name type="scientific">Nocardioides gansuensis</name>
    <dbReference type="NCBI Taxonomy" id="2138300"/>
    <lineage>
        <taxon>Bacteria</taxon>
        <taxon>Bacillati</taxon>
        <taxon>Actinomycetota</taxon>
        <taxon>Actinomycetes</taxon>
        <taxon>Propionibacteriales</taxon>
        <taxon>Nocardioidaceae</taxon>
        <taxon>Nocardioides</taxon>
    </lineage>
</organism>
<evidence type="ECO:0000256" key="3">
    <source>
        <dbReference type="ARBA" id="ARBA00022960"/>
    </source>
</evidence>
<dbReference type="PANTHER" id="PTHR36174:SF1">
    <property type="entry name" value="LIPID II:GLYCINE GLYCYLTRANSFERASE"/>
    <property type="match status" value="1"/>
</dbReference>
<accession>A0A2T8FEM4</accession>
<dbReference type="InterPro" id="IPR050644">
    <property type="entry name" value="PG_Glycine_Bridge_Synth"/>
</dbReference>
<dbReference type="RefSeq" id="WP_116570276.1">
    <property type="nucleotide sequence ID" value="NZ_QDGZ01000001.1"/>
</dbReference>
<keyword evidence="6" id="KW-0961">Cell wall biogenesis/degradation</keyword>
<keyword evidence="3" id="KW-0133">Cell shape</keyword>
<keyword evidence="2" id="KW-0808">Transferase</keyword>
<keyword evidence="5" id="KW-0012">Acyltransferase</keyword>
<dbReference type="InterPro" id="IPR016181">
    <property type="entry name" value="Acyl_CoA_acyltransferase"/>
</dbReference>
<evidence type="ECO:0000313" key="7">
    <source>
        <dbReference type="EMBL" id="PVG84147.1"/>
    </source>
</evidence>
<evidence type="ECO:0000313" key="8">
    <source>
        <dbReference type="Proteomes" id="UP000246018"/>
    </source>
</evidence>
<dbReference type="GO" id="GO:0009252">
    <property type="term" value="P:peptidoglycan biosynthetic process"/>
    <property type="evidence" value="ECO:0007669"/>
    <property type="project" value="UniProtKB-KW"/>
</dbReference>